<dbReference type="SUPFAM" id="SSF54211">
    <property type="entry name" value="Ribosomal protein S5 domain 2-like"/>
    <property type="match status" value="1"/>
</dbReference>
<dbReference type="InterPro" id="IPR020568">
    <property type="entry name" value="Ribosomal_Su5_D2-typ_SF"/>
</dbReference>
<keyword evidence="5" id="KW-0342">GTP-binding</keyword>
<keyword evidence="3 7" id="KW-0251">Elongation factor</keyword>
<dbReference type="PANTHER" id="PTHR43261:SF1">
    <property type="entry name" value="RIBOSOME-RELEASING FACTOR 2, MITOCHONDRIAL"/>
    <property type="match status" value="1"/>
</dbReference>
<dbReference type="InterPro" id="IPR004540">
    <property type="entry name" value="Transl_elong_EFG/EF2"/>
</dbReference>
<reference evidence="7" key="1">
    <citation type="journal article" date="2015" name="Proc. Natl. Acad. Sci. U.S.A.">
        <title>Networks of energetic and metabolic interactions define dynamics in microbial communities.</title>
        <authorList>
            <person name="Embree M."/>
            <person name="Liu J.K."/>
            <person name="Al-Bassam M.M."/>
            <person name="Zengler K."/>
        </authorList>
    </citation>
    <scope>NUCLEOTIDE SEQUENCE</scope>
</reference>
<dbReference type="HAMAP" id="MF_00054_B">
    <property type="entry name" value="EF_G_EF_2_B"/>
    <property type="match status" value="1"/>
</dbReference>
<evidence type="ECO:0000256" key="4">
    <source>
        <dbReference type="ARBA" id="ARBA00022917"/>
    </source>
</evidence>
<dbReference type="Gene3D" id="3.30.70.870">
    <property type="entry name" value="Elongation Factor G (Translational Gtpase), domain 3"/>
    <property type="match status" value="1"/>
</dbReference>
<dbReference type="SUPFAM" id="SSF52540">
    <property type="entry name" value="P-loop containing nucleoside triphosphate hydrolases"/>
    <property type="match status" value="1"/>
</dbReference>
<protein>
    <submittedName>
        <fullName evidence="7">Translation elongation factor g</fullName>
    </submittedName>
</protein>
<dbReference type="InterPro" id="IPR009022">
    <property type="entry name" value="EFG_III"/>
</dbReference>
<dbReference type="Pfam" id="PF00009">
    <property type="entry name" value="GTP_EFTU"/>
    <property type="match status" value="1"/>
</dbReference>
<dbReference type="NCBIfam" id="TIGR00484">
    <property type="entry name" value="EF-G"/>
    <property type="match status" value="1"/>
</dbReference>
<dbReference type="FunFam" id="3.30.70.870:FF:000001">
    <property type="entry name" value="Elongation factor G"/>
    <property type="match status" value="1"/>
</dbReference>
<dbReference type="SUPFAM" id="SSF50447">
    <property type="entry name" value="Translation proteins"/>
    <property type="match status" value="1"/>
</dbReference>
<dbReference type="InterPro" id="IPR035649">
    <property type="entry name" value="EFG_V"/>
</dbReference>
<dbReference type="GO" id="GO:0032790">
    <property type="term" value="P:ribosome disassembly"/>
    <property type="evidence" value="ECO:0007669"/>
    <property type="project" value="TreeGrafter"/>
</dbReference>
<dbReference type="GO" id="GO:0003746">
    <property type="term" value="F:translation elongation factor activity"/>
    <property type="evidence" value="ECO:0007669"/>
    <property type="project" value="UniProtKB-KW"/>
</dbReference>
<name>A0A0W8E6X6_9ZZZZ</name>
<dbReference type="Pfam" id="PF03764">
    <property type="entry name" value="EFG_IV"/>
    <property type="match status" value="1"/>
</dbReference>
<dbReference type="CDD" id="cd01434">
    <property type="entry name" value="EFG_mtEFG1_IV"/>
    <property type="match status" value="1"/>
</dbReference>
<dbReference type="InterPro" id="IPR009000">
    <property type="entry name" value="Transl_B-barrel_sf"/>
</dbReference>
<accession>A0A0W8E6X6</accession>
<dbReference type="InterPro" id="IPR027417">
    <property type="entry name" value="P-loop_NTPase"/>
</dbReference>
<dbReference type="NCBIfam" id="NF009379">
    <property type="entry name" value="PRK12740.1-3"/>
    <property type="match status" value="1"/>
</dbReference>
<dbReference type="FunFam" id="3.30.70.240:FF:000001">
    <property type="entry name" value="Elongation factor G"/>
    <property type="match status" value="1"/>
</dbReference>
<evidence type="ECO:0000256" key="5">
    <source>
        <dbReference type="ARBA" id="ARBA00023134"/>
    </source>
</evidence>
<dbReference type="CDD" id="cd04088">
    <property type="entry name" value="EFG_mtEFG_II"/>
    <property type="match status" value="1"/>
</dbReference>
<dbReference type="FunFam" id="3.30.230.10:FF:000003">
    <property type="entry name" value="Elongation factor G"/>
    <property type="match status" value="1"/>
</dbReference>
<dbReference type="PROSITE" id="PS00301">
    <property type="entry name" value="G_TR_1"/>
    <property type="match status" value="1"/>
</dbReference>
<evidence type="ECO:0000256" key="2">
    <source>
        <dbReference type="ARBA" id="ARBA00022741"/>
    </source>
</evidence>
<dbReference type="CDD" id="cd16262">
    <property type="entry name" value="EFG_III"/>
    <property type="match status" value="1"/>
</dbReference>
<dbReference type="InterPro" id="IPR041095">
    <property type="entry name" value="EFG_II"/>
</dbReference>
<evidence type="ECO:0000256" key="1">
    <source>
        <dbReference type="ARBA" id="ARBA00005870"/>
    </source>
</evidence>
<dbReference type="SMART" id="SM00889">
    <property type="entry name" value="EFG_IV"/>
    <property type="match status" value="1"/>
</dbReference>
<evidence type="ECO:0000259" key="6">
    <source>
        <dbReference type="PROSITE" id="PS51722"/>
    </source>
</evidence>
<comment type="caution">
    <text evidence="7">The sequence shown here is derived from an EMBL/GenBank/DDBJ whole genome shotgun (WGS) entry which is preliminary data.</text>
</comment>
<keyword evidence="4" id="KW-0648">Protein biosynthesis</keyword>
<dbReference type="PRINTS" id="PR00315">
    <property type="entry name" value="ELONGATNFCT"/>
</dbReference>
<dbReference type="SUPFAM" id="SSF54980">
    <property type="entry name" value="EF-G C-terminal domain-like"/>
    <property type="match status" value="2"/>
</dbReference>
<dbReference type="InterPro" id="IPR004161">
    <property type="entry name" value="EFTu-like_2"/>
</dbReference>
<dbReference type="Pfam" id="PF00679">
    <property type="entry name" value="EFG_C"/>
    <property type="match status" value="1"/>
</dbReference>
<dbReference type="AlphaFoldDB" id="A0A0W8E6X6"/>
<dbReference type="Gene3D" id="3.40.50.300">
    <property type="entry name" value="P-loop containing nucleotide triphosphate hydrolases"/>
    <property type="match status" value="1"/>
</dbReference>
<sequence length="674" mass="75008">MLQNLRNIGIIAHIDAGKTTTTERILYYTGLTHKIGETHDGESVMDYLSYEKERGITITSAATRCVWKDNDINIIDTPGHVDFTAEVERSLRILDGAVVIFCAKGGVEPQSETVWRQADKYRVPRIAFVNKMDAMGADFHRVVKQIASRLGAHPLILSLPVVEEDQFLGIIDLICMKYITFTGRLGNEVTQTVIPDTYLEEAQIWRTALVEALAENDEEILNEYYEDKEISAEILMAAIRKNTIENNIVPVVCGSAYKNVGVQLLLDSIVSYLPSPVDVQKAVAKVVDTDEEIEILPDINEQFSALVFKIVSDRHVGKLAFARIYSGQLKAGSYVYNSTTGKKERVGRLVKMHANHREEIEDVKAGDIAAVIGIKDVNTGDTICDERRPIMLEAIEFPDPVIQVAIEPKTQADQARIGEALNRISAEDPTFKVTHNNETGQMLIEGMGELHLEIITERLTREFGVEFNTGRPQVAYKETISSSAQHVTRYVKQTGGKGQFAHVVLSLEPTEELYVFESKIVGGSIPREYIPAVEAGVKQALQEGVLEGYPVVNVKAVLLDGSYHEVDSSEMAFRTAAILATKECMKKAKPKLLEPIMCLEITSPEEFTGNIINNISNRRGRLDSMDMENNTQIIKGYVPLAELFGYSTVLRSLTQGRAGFSMQFSHYEENQNAS</sequence>
<organism evidence="7">
    <name type="scientific">hydrocarbon metagenome</name>
    <dbReference type="NCBI Taxonomy" id="938273"/>
    <lineage>
        <taxon>unclassified sequences</taxon>
        <taxon>metagenomes</taxon>
        <taxon>ecological metagenomes</taxon>
    </lineage>
</organism>
<dbReference type="InterPro" id="IPR005225">
    <property type="entry name" value="Small_GTP-bd"/>
</dbReference>
<dbReference type="NCBIfam" id="NF009381">
    <property type="entry name" value="PRK12740.1-5"/>
    <property type="match status" value="1"/>
</dbReference>
<dbReference type="InterPro" id="IPR031157">
    <property type="entry name" value="G_TR_CS"/>
</dbReference>
<dbReference type="GO" id="GO:0003924">
    <property type="term" value="F:GTPase activity"/>
    <property type="evidence" value="ECO:0007669"/>
    <property type="project" value="InterPro"/>
</dbReference>
<gene>
    <name evidence="7" type="ORF">ASZ90_018149</name>
</gene>
<dbReference type="Gene3D" id="3.30.70.240">
    <property type="match status" value="1"/>
</dbReference>
<evidence type="ECO:0000313" key="7">
    <source>
        <dbReference type="EMBL" id="KUG04383.1"/>
    </source>
</evidence>
<dbReference type="Pfam" id="PF03144">
    <property type="entry name" value="GTP_EFTU_D2"/>
    <property type="match status" value="1"/>
</dbReference>
<dbReference type="InterPro" id="IPR000795">
    <property type="entry name" value="T_Tr_GTP-bd_dom"/>
</dbReference>
<dbReference type="FunFam" id="2.40.30.10:FF:000006">
    <property type="entry name" value="Elongation factor G"/>
    <property type="match status" value="1"/>
</dbReference>
<dbReference type="InterPro" id="IPR000640">
    <property type="entry name" value="EFG_V-like"/>
</dbReference>
<dbReference type="Gene3D" id="2.40.30.10">
    <property type="entry name" value="Translation factors"/>
    <property type="match status" value="1"/>
</dbReference>
<dbReference type="InterPro" id="IPR047872">
    <property type="entry name" value="EFG_IV"/>
</dbReference>
<dbReference type="Gene3D" id="3.30.230.10">
    <property type="match status" value="1"/>
</dbReference>
<dbReference type="PANTHER" id="PTHR43261">
    <property type="entry name" value="TRANSLATION ELONGATION FACTOR G-RELATED"/>
    <property type="match status" value="1"/>
</dbReference>
<dbReference type="PROSITE" id="PS51722">
    <property type="entry name" value="G_TR_2"/>
    <property type="match status" value="1"/>
</dbReference>
<dbReference type="InterPro" id="IPR005517">
    <property type="entry name" value="Transl_elong_EFG/EF2_IV"/>
</dbReference>
<dbReference type="SMART" id="SM00838">
    <property type="entry name" value="EFG_C"/>
    <property type="match status" value="1"/>
</dbReference>
<dbReference type="NCBIfam" id="TIGR00231">
    <property type="entry name" value="small_GTP"/>
    <property type="match status" value="1"/>
</dbReference>
<proteinExistence type="inferred from homology"/>
<dbReference type="GO" id="GO:0005525">
    <property type="term" value="F:GTP binding"/>
    <property type="evidence" value="ECO:0007669"/>
    <property type="project" value="UniProtKB-KW"/>
</dbReference>
<feature type="domain" description="Tr-type G" evidence="6">
    <location>
        <begin position="3"/>
        <end position="277"/>
    </location>
</feature>
<dbReference type="EMBL" id="LNQE01001849">
    <property type="protein sequence ID" value="KUG04383.1"/>
    <property type="molecule type" value="Genomic_DNA"/>
</dbReference>
<dbReference type="CDD" id="cd01886">
    <property type="entry name" value="EF-G"/>
    <property type="match status" value="1"/>
</dbReference>
<dbReference type="CDD" id="cd03713">
    <property type="entry name" value="EFG_mtEFG_C"/>
    <property type="match status" value="1"/>
</dbReference>
<keyword evidence="2" id="KW-0547">Nucleotide-binding</keyword>
<dbReference type="Pfam" id="PF14492">
    <property type="entry name" value="EFG_III"/>
    <property type="match status" value="1"/>
</dbReference>
<evidence type="ECO:0000256" key="3">
    <source>
        <dbReference type="ARBA" id="ARBA00022768"/>
    </source>
</evidence>
<dbReference type="InterPro" id="IPR014721">
    <property type="entry name" value="Ribsml_uS5_D2-typ_fold_subgr"/>
</dbReference>
<dbReference type="InterPro" id="IPR035647">
    <property type="entry name" value="EFG_III/V"/>
</dbReference>
<dbReference type="FunFam" id="3.40.50.300:FF:000029">
    <property type="entry name" value="Elongation factor G"/>
    <property type="match status" value="1"/>
</dbReference>
<comment type="similarity">
    <text evidence="1">Belongs to the TRAFAC class translation factor GTPase superfamily. Classic translation factor GTPase family. EF-G/EF-2 subfamily.</text>
</comment>